<dbReference type="CDD" id="cd01639">
    <property type="entry name" value="IMPase"/>
    <property type="match status" value="1"/>
</dbReference>
<dbReference type="PRINTS" id="PR01959">
    <property type="entry name" value="SBIMPHPHTASE"/>
</dbReference>
<protein>
    <recommendedName>
        <fullName evidence="10">Inositol-1-monophosphatase</fullName>
        <ecNumber evidence="10">3.1.3.25</ecNumber>
    </recommendedName>
</protein>
<sequence length="266" mass="28972">MPRPAVNVAVRAARAAGQIILRYMNRIDGLAIVEKQRMDFASEVDRAAEAEIIRELRRAFPGHAILAEESGAQGKGKHVWVIDPLDGTHNYLRGFPHFCVSIGMLENGEPMHAVVYDPLRDELFTASRGDGAYLNDRRIRASSRNDLGGALLATGFPFRQRAHLDAQLDMTRALLGDAEDIRRTGSAALDLAYVANGRLDGYYEIGLKPWDMAAGCLLVREAGGRYCDFVGRDGIPENGNIIAGGHKVADAMVKSIAPHVTPALAR</sequence>
<keyword evidence="7 9" id="KW-0460">Magnesium</keyword>
<dbReference type="Proteomes" id="UP000198575">
    <property type="component" value="Unassembled WGS sequence"/>
</dbReference>
<accession>A0A1I4WI23</accession>
<evidence type="ECO:0000256" key="4">
    <source>
        <dbReference type="ARBA" id="ARBA00022723"/>
    </source>
</evidence>
<dbReference type="GO" id="GO:0007165">
    <property type="term" value="P:signal transduction"/>
    <property type="evidence" value="ECO:0007669"/>
    <property type="project" value="TreeGrafter"/>
</dbReference>
<evidence type="ECO:0000256" key="3">
    <source>
        <dbReference type="ARBA" id="ARBA00009759"/>
    </source>
</evidence>
<keyword evidence="4 9" id="KW-0479">Metal-binding</keyword>
<dbReference type="InterPro" id="IPR033942">
    <property type="entry name" value="IMPase"/>
</dbReference>
<dbReference type="STRING" id="578942.SAMN05216289_10555"/>
<keyword evidence="5 10" id="KW-0378">Hydrolase</keyword>
<evidence type="ECO:0000313" key="12">
    <source>
        <dbReference type="Proteomes" id="UP000198575"/>
    </source>
</evidence>
<keyword evidence="6" id="KW-0805">Transcription regulation</keyword>
<dbReference type="SUPFAM" id="SSF56655">
    <property type="entry name" value="Carbohydrate phosphatase"/>
    <property type="match status" value="1"/>
</dbReference>
<dbReference type="OrthoDB" id="9785695at2"/>
<evidence type="ECO:0000256" key="7">
    <source>
        <dbReference type="ARBA" id="ARBA00022842"/>
    </source>
</evidence>
<comment type="subunit">
    <text evidence="8">Homodimer. The rRNA transcription and antitermination complex (rrnTAC) consists of RNA polymerase (RNAP), NusA, NusB, NusE (rpsJ), NusG, SubB, ribosomal protein S4, DNA and precursor rRNA; S4 is more flexible than other subunits.</text>
</comment>
<dbReference type="PANTHER" id="PTHR20854">
    <property type="entry name" value="INOSITOL MONOPHOSPHATASE"/>
    <property type="match status" value="1"/>
</dbReference>
<dbReference type="AlphaFoldDB" id="A0A1I4WI23"/>
<keyword evidence="6" id="KW-0889">Transcription antitermination</keyword>
<evidence type="ECO:0000256" key="8">
    <source>
        <dbReference type="ARBA" id="ARBA00063608"/>
    </source>
</evidence>
<dbReference type="GO" id="GO:0008934">
    <property type="term" value="F:inositol monophosphate 1-phosphatase activity"/>
    <property type="evidence" value="ECO:0007669"/>
    <property type="project" value="InterPro"/>
</dbReference>
<feature type="binding site" evidence="9">
    <location>
        <position position="211"/>
    </location>
    <ligand>
        <name>Mg(2+)</name>
        <dbReference type="ChEBI" id="CHEBI:18420"/>
        <label>1</label>
        <note>catalytic</note>
    </ligand>
</feature>
<name>A0A1I4WI23_9GAMM</name>
<evidence type="ECO:0000256" key="2">
    <source>
        <dbReference type="ARBA" id="ARBA00001946"/>
    </source>
</evidence>
<reference evidence="11 12" key="1">
    <citation type="submission" date="2016-10" db="EMBL/GenBank/DDBJ databases">
        <authorList>
            <person name="de Groot N.N."/>
        </authorList>
    </citation>
    <scope>NUCLEOTIDE SEQUENCE [LARGE SCALE GENOMIC DNA]</scope>
    <source>
        <strain evidence="11 12">CGMCC 1.7659</strain>
    </source>
</reference>
<dbReference type="PROSITE" id="PS00629">
    <property type="entry name" value="IMP_1"/>
    <property type="match status" value="1"/>
</dbReference>
<dbReference type="InterPro" id="IPR000760">
    <property type="entry name" value="Inositol_monophosphatase-like"/>
</dbReference>
<dbReference type="PRINTS" id="PR00377">
    <property type="entry name" value="IMPHPHTASES"/>
</dbReference>
<dbReference type="GO" id="GO:0046872">
    <property type="term" value="F:metal ion binding"/>
    <property type="evidence" value="ECO:0007669"/>
    <property type="project" value="UniProtKB-KW"/>
</dbReference>
<dbReference type="GO" id="GO:0006020">
    <property type="term" value="P:inositol metabolic process"/>
    <property type="evidence" value="ECO:0007669"/>
    <property type="project" value="TreeGrafter"/>
</dbReference>
<evidence type="ECO:0000256" key="6">
    <source>
        <dbReference type="ARBA" id="ARBA00022814"/>
    </source>
</evidence>
<dbReference type="RefSeq" id="WP_092405708.1">
    <property type="nucleotide sequence ID" value="NZ_FOVF01000005.1"/>
</dbReference>
<feature type="binding site" evidence="9">
    <location>
        <position position="83"/>
    </location>
    <ligand>
        <name>Mg(2+)</name>
        <dbReference type="ChEBI" id="CHEBI:18420"/>
        <label>1</label>
        <note>catalytic</note>
    </ligand>
</feature>
<dbReference type="EMBL" id="FOVF01000005">
    <property type="protein sequence ID" value="SFN13494.1"/>
    <property type="molecule type" value="Genomic_DNA"/>
</dbReference>
<comment type="catalytic activity">
    <reaction evidence="1 10">
        <text>a myo-inositol phosphate + H2O = myo-inositol + phosphate</text>
        <dbReference type="Rhea" id="RHEA:24056"/>
        <dbReference type="ChEBI" id="CHEBI:15377"/>
        <dbReference type="ChEBI" id="CHEBI:17268"/>
        <dbReference type="ChEBI" id="CHEBI:43474"/>
        <dbReference type="ChEBI" id="CHEBI:84139"/>
        <dbReference type="EC" id="3.1.3.25"/>
    </reaction>
</comment>
<comment type="similarity">
    <text evidence="3 10">Belongs to the inositol monophosphatase superfamily.</text>
</comment>
<evidence type="ECO:0000256" key="1">
    <source>
        <dbReference type="ARBA" id="ARBA00001033"/>
    </source>
</evidence>
<proteinExistence type="inferred from homology"/>
<feature type="binding site" evidence="9">
    <location>
        <position position="86"/>
    </location>
    <ligand>
        <name>Mg(2+)</name>
        <dbReference type="ChEBI" id="CHEBI:18420"/>
        <label>1</label>
        <note>catalytic</note>
    </ligand>
</feature>
<dbReference type="Gene3D" id="3.40.190.80">
    <property type="match status" value="1"/>
</dbReference>
<comment type="cofactor">
    <cofactor evidence="2 9 10">
        <name>Mg(2+)</name>
        <dbReference type="ChEBI" id="CHEBI:18420"/>
    </cofactor>
</comment>
<evidence type="ECO:0000256" key="9">
    <source>
        <dbReference type="PIRSR" id="PIRSR600760-2"/>
    </source>
</evidence>
<dbReference type="GO" id="GO:0031564">
    <property type="term" value="P:transcription antitermination"/>
    <property type="evidence" value="ECO:0007669"/>
    <property type="project" value="UniProtKB-KW"/>
</dbReference>
<dbReference type="PANTHER" id="PTHR20854:SF4">
    <property type="entry name" value="INOSITOL-1-MONOPHOSPHATASE-RELATED"/>
    <property type="match status" value="1"/>
</dbReference>
<dbReference type="InterPro" id="IPR020583">
    <property type="entry name" value="Inositol_monoP_metal-BS"/>
</dbReference>
<dbReference type="Pfam" id="PF00459">
    <property type="entry name" value="Inositol_P"/>
    <property type="match status" value="1"/>
</dbReference>
<dbReference type="InterPro" id="IPR020550">
    <property type="entry name" value="Inositol_monophosphatase_CS"/>
</dbReference>
<keyword evidence="12" id="KW-1185">Reference proteome</keyword>
<feature type="binding site" evidence="9">
    <location>
        <position position="85"/>
    </location>
    <ligand>
        <name>Mg(2+)</name>
        <dbReference type="ChEBI" id="CHEBI:18420"/>
        <label>1</label>
        <note>catalytic</note>
    </ligand>
</feature>
<dbReference type="Gene3D" id="3.30.540.10">
    <property type="entry name" value="Fructose-1,6-Bisphosphatase, subunit A, domain 1"/>
    <property type="match status" value="1"/>
</dbReference>
<organism evidence="11 12">
    <name type="scientific">Dokdonella immobilis</name>
    <dbReference type="NCBI Taxonomy" id="578942"/>
    <lineage>
        <taxon>Bacteria</taxon>
        <taxon>Pseudomonadati</taxon>
        <taxon>Pseudomonadota</taxon>
        <taxon>Gammaproteobacteria</taxon>
        <taxon>Lysobacterales</taxon>
        <taxon>Rhodanobacteraceae</taxon>
        <taxon>Dokdonella</taxon>
    </lineage>
</organism>
<dbReference type="InterPro" id="IPR022337">
    <property type="entry name" value="Inositol_monophosphatase_SuhB"/>
</dbReference>
<dbReference type="FunFam" id="3.30.540.10:FF:000017">
    <property type="entry name" value="Inositol-1-monophosphatase"/>
    <property type="match status" value="1"/>
</dbReference>
<dbReference type="PROSITE" id="PS00630">
    <property type="entry name" value="IMP_2"/>
    <property type="match status" value="1"/>
</dbReference>
<keyword evidence="6" id="KW-0804">Transcription</keyword>
<dbReference type="EC" id="3.1.3.25" evidence="10"/>
<feature type="binding site" evidence="9">
    <location>
        <position position="68"/>
    </location>
    <ligand>
        <name>Mg(2+)</name>
        <dbReference type="ChEBI" id="CHEBI:18420"/>
        <label>1</label>
        <note>catalytic</note>
    </ligand>
</feature>
<gene>
    <name evidence="11" type="ORF">SAMN05216289_10555</name>
</gene>
<evidence type="ECO:0000256" key="5">
    <source>
        <dbReference type="ARBA" id="ARBA00022801"/>
    </source>
</evidence>
<dbReference type="GO" id="GO:0046854">
    <property type="term" value="P:phosphatidylinositol phosphate biosynthetic process"/>
    <property type="evidence" value="ECO:0007669"/>
    <property type="project" value="InterPro"/>
</dbReference>
<evidence type="ECO:0000313" key="11">
    <source>
        <dbReference type="EMBL" id="SFN13494.1"/>
    </source>
</evidence>
<evidence type="ECO:0000256" key="10">
    <source>
        <dbReference type="RuleBase" id="RU364068"/>
    </source>
</evidence>